<evidence type="ECO:0000313" key="4">
    <source>
        <dbReference type="Proteomes" id="UP000325797"/>
    </source>
</evidence>
<reference evidence="3 4" key="1">
    <citation type="submission" date="2019-08" db="EMBL/GenBank/DDBJ databases">
        <title>Hyperibacter terrae gen. nov., sp. nov. and Hyperibacter viscosus sp. nov., two new members in the family Rhodospirillaceae isolated from the rhizosphere of Hypericum perforatum.</title>
        <authorList>
            <person name="Noviana Z."/>
        </authorList>
    </citation>
    <scope>NUCLEOTIDE SEQUENCE [LARGE SCALE GENOMIC DNA]</scope>
    <source>
        <strain evidence="3 4">R5959</strain>
    </source>
</reference>
<gene>
    <name evidence="3" type="ORF">FRZ61_05980</name>
</gene>
<proteinExistence type="predicted"/>
<dbReference type="Gene3D" id="3.10.450.50">
    <property type="match status" value="1"/>
</dbReference>
<dbReference type="SUPFAM" id="SSF54427">
    <property type="entry name" value="NTF2-like"/>
    <property type="match status" value="1"/>
</dbReference>
<name>A0A5J6MTI4_9PROT</name>
<evidence type="ECO:0000259" key="2">
    <source>
        <dbReference type="Pfam" id="PF12680"/>
    </source>
</evidence>
<dbReference type="InterPro" id="IPR032710">
    <property type="entry name" value="NTF2-like_dom_sf"/>
</dbReference>
<dbReference type="OrthoDB" id="8088581at2"/>
<dbReference type="Proteomes" id="UP000325797">
    <property type="component" value="Chromosome"/>
</dbReference>
<feature type="signal peptide" evidence="1">
    <location>
        <begin position="1"/>
        <end position="30"/>
    </location>
</feature>
<dbReference type="AlphaFoldDB" id="A0A5J6MTI4"/>
<accession>A0A5J6MTI4</accession>
<keyword evidence="4" id="KW-1185">Reference proteome</keyword>
<dbReference type="Pfam" id="PF12680">
    <property type="entry name" value="SnoaL_2"/>
    <property type="match status" value="1"/>
</dbReference>
<dbReference type="KEGG" id="hadh:FRZ61_05980"/>
<evidence type="ECO:0000313" key="3">
    <source>
        <dbReference type="EMBL" id="QEX20679.1"/>
    </source>
</evidence>
<feature type="domain" description="SnoaL-like" evidence="2">
    <location>
        <begin position="41"/>
        <end position="89"/>
    </location>
</feature>
<dbReference type="InterPro" id="IPR037401">
    <property type="entry name" value="SnoaL-like"/>
</dbReference>
<protein>
    <recommendedName>
        <fullName evidence="2">SnoaL-like domain-containing protein</fullName>
    </recommendedName>
</protein>
<sequence>MVTRTLGRLGILGSAVMLALSVLLCGPARADDQAQIAAAFTRFIEAANAHDLDAVGAIILESPEVVWYVNHTDAQGHEGVMRYFERVFDGRWSAKPDLSRAKWTRMGPGSWKLVLPIVIAEGSSDGPAQPLDFEVSQAWLLTAEGWKLLGFVTRSEPAP</sequence>
<keyword evidence="1" id="KW-0732">Signal</keyword>
<dbReference type="EMBL" id="CP042582">
    <property type="protein sequence ID" value="QEX20679.1"/>
    <property type="molecule type" value="Genomic_DNA"/>
</dbReference>
<evidence type="ECO:0000256" key="1">
    <source>
        <dbReference type="SAM" id="SignalP"/>
    </source>
</evidence>
<dbReference type="RefSeq" id="WP_151114905.1">
    <property type="nucleotide sequence ID" value="NZ_CP042582.1"/>
</dbReference>
<organism evidence="3 4">
    <name type="scientific">Hypericibacter adhaerens</name>
    <dbReference type="NCBI Taxonomy" id="2602016"/>
    <lineage>
        <taxon>Bacteria</taxon>
        <taxon>Pseudomonadati</taxon>
        <taxon>Pseudomonadota</taxon>
        <taxon>Alphaproteobacteria</taxon>
        <taxon>Rhodospirillales</taxon>
        <taxon>Dongiaceae</taxon>
        <taxon>Hypericibacter</taxon>
    </lineage>
</organism>
<feature type="chain" id="PRO_5023910680" description="SnoaL-like domain-containing protein" evidence="1">
    <location>
        <begin position="31"/>
        <end position="159"/>
    </location>
</feature>